<protein>
    <recommendedName>
        <fullName evidence="2">Peptidase M20 dimerisation domain-containing protein</fullName>
    </recommendedName>
</protein>
<name>A0A499VSF8_STRAX</name>
<dbReference type="EMBL" id="AP019621">
    <property type="protein sequence ID" value="BBJ50926.1"/>
    <property type="molecule type" value="Genomic_DNA"/>
</dbReference>
<evidence type="ECO:0000313" key="1">
    <source>
        <dbReference type="EMBL" id="BBJ50926.1"/>
    </source>
</evidence>
<dbReference type="AlphaFoldDB" id="A0A499VSF8"/>
<dbReference type="SUPFAM" id="SSF53187">
    <property type="entry name" value="Zn-dependent exopeptidases"/>
    <property type="match status" value="1"/>
</dbReference>
<dbReference type="Gene3D" id="3.40.630.10">
    <property type="entry name" value="Zn peptidases"/>
    <property type="match status" value="1"/>
</dbReference>
<reference evidence="1" key="1">
    <citation type="submission" date="2019-04" db="EMBL/GenBank/DDBJ databases">
        <title>Draft genome sequences of Streptomyces avermitilis MC3.</title>
        <authorList>
            <person name="Komaki H."/>
            <person name="Tamura T."/>
            <person name="Hosoyama A."/>
        </authorList>
    </citation>
    <scope>NUCLEOTIDE SEQUENCE</scope>
    <source>
        <strain evidence="1">MC3</strain>
    </source>
</reference>
<gene>
    <name evidence="1" type="ORF">SAVMC3_35550</name>
</gene>
<accession>A0A499VSF8</accession>
<evidence type="ECO:0008006" key="2">
    <source>
        <dbReference type="Google" id="ProtNLM"/>
    </source>
</evidence>
<organism evidence="1">
    <name type="scientific">Streptomyces avermitilis</name>
    <dbReference type="NCBI Taxonomy" id="33903"/>
    <lineage>
        <taxon>Bacteria</taxon>
        <taxon>Bacillati</taxon>
        <taxon>Actinomycetota</taxon>
        <taxon>Actinomycetes</taxon>
        <taxon>Kitasatosporales</taxon>
        <taxon>Streptomycetaceae</taxon>
        <taxon>Streptomyces</taxon>
    </lineage>
</organism>
<sequence length="77" mass="8187">MGRAFEQPVRFTREGGSGPAADLQEVLGAPVLFLGISVPSDGWHAPNEKVELDLLLKGVETTAYLWGDLGGSPRHGD</sequence>
<proteinExistence type="predicted"/>